<accession>A0A914BH51</accession>
<reference evidence="1" key="1">
    <citation type="submission" date="2022-11" db="UniProtKB">
        <authorList>
            <consortium name="EnsemblMetazoa"/>
        </authorList>
    </citation>
    <scope>IDENTIFICATION</scope>
</reference>
<organism evidence="1 2">
    <name type="scientific">Patiria miniata</name>
    <name type="common">Bat star</name>
    <name type="synonym">Asterina miniata</name>
    <dbReference type="NCBI Taxonomy" id="46514"/>
    <lineage>
        <taxon>Eukaryota</taxon>
        <taxon>Metazoa</taxon>
        <taxon>Echinodermata</taxon>
        <taxon>Eleutherozoa</taxon>
        <taxon>Asterozoa</taxon>
        <taxon>Asteroidea</taxon>
        <taxon>Valvatacea</taxon>
        <taxon>Valvatida</taxon>
        <taxon>Asterinidae</taxon>
        <taxon>Patiria</taxon>
    </lineage>
</organism>
<name>A0A914BH51_PATMI</name>
<dbReference type="InterPro" id="IPR011990">
    <property type="entry name" value="TPR-like_helical_dom_sf"/>
</dbReference>
<dbReference type="OrthoDB" id="9976543at2759"/>
<protein>
    <submittedName>
        <fullName evidence="1">Uncharacterized protein</fullName>
    </submittedName>
</protein>
<dbReference type="Gene3D" id="1.25.40.10">
    <property type="entry name" value="Tetratricopeptide repeat domain"/>
    <property type="match status" value="1"/>
</dbReference>
<dbReference type="AlphaFoldDB" id="A0A914BH51"/>
<evidence type="ECO:0000313" key="2">
    <source>
        <dbReference type="Proteomes" id="UP000887568"/>
    </source>
</evidence>
<dbReference type="PANTHER" id="PTHR16253:SF0">
    <property type="entry name" value="TETRATRICOPEPTIDE REPEAT PROTEIN 22"/>
    <property type="match status" value="1"/>
</dbReference>
<dbReference type="RefSeq" id="XP_038075593.1">
    <property type="nucleotide sequence ID" value="XM_038219665.1"/>
</dbReference>
<dbReference type="PANTHER" id="PTHR16253">
    <property type="entry name" value="TETRATRICOPEPTIDE REPEAT PROTEIN 22"/>
    <property type="match status" value="1"/>
</dbReference>
<dbReference type="Proteomes" id="UP000887568">
    <property type="component" value="Unplaced"/>
</dbReference>
<sequence length="456" mass="51792">MAVNGSGQGRETCFLTYGRLTDITADFKRGHLFAYLEEKKNKAERHAIRNLLGVLAYRQQNDHQGALDYFNHILSPGEDPDNLNAMANRHFVMSASRGGIPTAAPDEPDLSTEEGKSAQARRYAEQAFALIDEKNNDAIDYGRSTRALELCNQAMKLAGHLVDLDERNDWKYLAGEASYEMLKKTMKTSETHDQAYQALDDAVRSFWTIAEHPSTDVNMKSSAWVRIGVIFHLASKWNVQIGDVSESLAECIDDPERCVRKARDIAPDSPQVLNYLALFRSQAGDVEEALMLYGESILLPSTKENFFAYSSRAELCLEQYKRAVSANAAIRRYLAQAKDDLEHILPKHESQLDYARLADVYLQMAKITVDSVTRRDFLIKALHNCFMSENCQRGNEQDQLHNVRGRCLCLLGQHRRARESFRRGIECERKSGWWGECRKLLADCEDQHRQGDEDDG</sequence>
<dbReference type="InterPro" id="IPR042342">
    <property type="entry name" value="TTC22"/>
</dbReference>
<keyword evidence="2" id="KW-1185">Reference proteome</keyword>
<dbReference type="SUPFAM" id="SSF48452">
    <property type="entry name" value="TPR-like"/>
    <property type="match status" value="1"/>
</dbReference>
<dbReference type="EnsemblMetazoa" id="XM_038219665.1">
    <property type="protein sequence ID" value="XP_038075593.1"/>
    <property type="gene ID" value="LOC119743263"/>
</dbReference>
<proteinExistence type="predicted"/>
<evidence type="ECO:0000313" key="1">
    <source>
        <dbReference type="EnsemblMetazoa" id="XP_038075593.1"/>
    </source>
</evidence>
<dbReference type="GeneID" id="119743263"/>